<comment type="caution">
    <text evidence="5">The sequence shown here is derived from an EMBL/GenBank/DDBJ whole genome shotgun (WGS) entry which is preliminary data.</text>
</comment>
<dbReference type="EMBL" id="BDGJ01000071">
    <property type="protein sequence ID" value="GAW92356.1"/>
    <property type="molecule type" value="Genomic_DNA"/>
</dbReference>
<evidence type="ECO:0000259" key="3">
    <source>
        <dbReference type="Pfam" id="PF01855"/>
    </source>
</evidence>
<dbReference type="PANTHER" id="PTHR43088">
    <property type="entry name" value="SUBUNIT OF PYRUVATE:FLAVODOXIN OXIDOREDUCTASE-RELATED"/>
    <property type="match status" value="1"/>
</dbReference>
<organism evidence="5 6">
    <name type="scientific">Calderihabitans maritimus</name>
    <dbReference type="NCBI Taxonomy" id="1246530"/>
    <lineage>
        <taxon>Bacteria</taxon>
        <taxon>Bacillati</taxon>
        <taxon>Bacillota</taxon>
        <taxon>Clostridia</taxon>
        <taxon>Neomoorellales</taxon>
        <taxon>Calderihabitantaceae</taxon>
        <taxon>Calderihabitans</taxon>
    </lineage>
</organism>
<dbReference type="InterPro" id="IPR052368">
    <property type="entry name" value="2-oxoacid_oxidoreductase"/>
</dbReference>
<dbReference type="InterPro" id="IPR029061">
    <property type="entry name" value="THDP-binding"/>
</dbReference>
<dbReference type="GO" id="GO:0016491">
    <property type="term" value="F:oxidoreductase activity"/>
    <property type="evidence" value="ECO:0007669"/>
    <property type="project" value="UniProtKB-KW"/>
</dbReference>
<feature type="domain" description="Pyruvate flavodoxin/ferredoxin oxidoreductase pyrimidine binding" evidence="3">
    <location>
        <begin position="15"/>
        <end position="235"/>
    </location>
</feature>
<keyword evidence="1" id="KW-0560">Oxidoreductase</keyword>
<keyword evidence="2" id="KW-0175">Coiled coil</keyword>
<dbReference type="OrthoDB" id="9794954at2"/>
<feature type="domain" description="Pyruvate:ferredoxin oxidoreductase core" evidence="4">
    <location>
        <begin position="248"/>
        <end position="337"/>
    </location>
</feature>
<dbReference type="InterPro" id="IPR009014">
    <property type="entry name" value="Transketo_C/PFOR_II"/>
</dbReference>
<feature type="coiled-coil region" evidence="2">
    <location>
        <begin position="219"/>
        <end position="246"/>
    </location>
</feature>
<dbReference type="Gene3D" id="3.40.50.970">
    <property type="match status" value="1"/>
</dbReference>
<dbReference type="Pfam" id="PF17147">
    <property type="entry name" value="PFOR_II"/>
    <property type="match status" value="1"/>
</dbReference>
<dbReference type="SUPFAM" id="SSF52518">
    <property type="entry name" value="Thiamin diphosphate-binding fold (THDP-binding)"/>
    <property type="match status" value="1"/>
</dbReference>
<sequence>MTRRLMKGNEAIGAAALAAGCRYFFGYPITPQTELPEYLARRLPEAGGVFLQAESEIAAINMVYGAAAAGARVMTSSSSPGISLKTEGISYLAAAELPCVIVNIMRGGPGLGGIQPAQSDYFQATKGGGHGDYRIIVLAPASVQEIIDLTRLAFELADLYRNPVMILGDGLLGQMMEAVEFNEEDDKGNRPIPKTWATTGCKGRKKNIINSLYLDPAELEQHNLHLQEKYREIVQKEQRAEEYLTRDAEIITVAFGTAARIVKEAVVSARARGIKVGLLRPITLWPFPENALKRSLQRARAILTVEMNAGQMVEDVKLAVEGKVPVYFYGRTGGILPDSRTVLKEIQRVGGYDYEDSLSKAESLVGG</sequence>
<accession>A0A1Z5HS58</accession>
<evidence type="ECO:0000256" key="2">
    <source>
        <dbReference type="SAM" id="Coils"/>
    </source>
</evidence>
<dbReference type="RefSeq" id="WP_088553731.1">
    <property type="nucleotide sequence ID" value="NZ_BDGJ01000071.1"/>
</dbReference>
<evidence type="ECO:0000313" key="5">
    <source>
        <dbReference type="EMBL" id="GAW92356.1"/>
    </source>
</evidence>
<dbReference type="Gene3D" id="3.40.50.920">
    <property type="match status" value="1"/>
</dbReference>
<dbReference type="InterPro" id="IPR002880">
    <property type="entry name" value="Pyrv_Fd/Flavodoxin_OxRdtase_N"/>
</dbReference>
<dbReference type="CDD" id="cd07034">
    <property type="entry name" value="TPP_PYR_PFOR_IOR-alpha_like"/>
    <property type="match status" value="1"/>
</dbReference>
<proteinExistence type="predicted"/>
<dbReference type="PANTHER" id="PTHR43088:SF1">
    <property type="entry name" value="SUBUNIT OF PYRUVATE:FLAVODOXIN OXIDOREDUCTASE"/>
    <property type="match status" value="1"/>
</dbReference>
<protein>
    <submittedName>
        <fullName evidence="5">2-ketoisovalerate ferredoxin reductase</fullName>
    </submittedName>
</protein>
<reference evidence="6" key="1">
    <citation type="journal article" date="2017" name="Appl. Environ. Microbiol.">
        <title>Genomic analysis of Calderihabitans maritimus KKC1, a thermophilic hydrogenogenic carboxydotrophic bacterium isolated from marine sediment.</title>
        <authorList>
            <person name="Omae K."/>
            <person name="Yoneda Y."/>
            <person name="Fukuyama Y."/>
            <person name="Yoshida T."/>
            <person name="Sako Y."/>
        </authorList>
    </citation>
    <scope>NUCLEOTIDE SEQUENCE [LARGE SCALE GENOMIC DNA]</scope>
    <source>
        <strain evidence="6">KKC1</strain>
    </source>
</reference>
<evidence type="ECO:0000256" key="1">
    <source>
        <dbReference type="ARBA" id="ARBA00023002"/>
    </source>
</evidence>
<dbReference type="Proteomes" id="UP000197032">
    <property type="component" value="Unassembled WGS sequence"/>
</dbReference>
<dbReference type="InterPro" id="IPR033412">
    <property type="entry name" value="PFOR_II"/>
</dbReference>
<evidence type="ECO:0000313" key="6">
    <source>
        <dbReference type="Proteomes" id="UP000197032"/>
    </source>
</evidence>
<dbReference type="PROSITE" id="PS51257">
    <property type="entry name" value="PROKAR_LIPOPROTEIN"/>
    <property type="match status" value="1"/>
</dbReference>
<keyword evidence="6" id="KW-1185">Reference proteome</keyword>
<gene>
    <name evidence="5" type="ORF">KKC1_15110</name>
</gene>
<evidence type="ECO:0000259" key="4">
    <source>
        <dbReference type="Pfam" id="PF17147"/>
    </source>
</evidence>
<dbReference type="Pfam" id="PF01855">
    <property type="entry name" value="POR_N"/>
    <property type="match status" value="1"/>
</dbReference>
<dbReference type="AlphaFoldDB" id="A0A1Z5HS58"/>
<dbReference type="NCBIfam" id="NF005507">
    <property type="entry name" value="PRK07119.1"/>
    <property type="match status" value="1"/>
</dbReference>
<dbReference type="SUPFAM" id="SSF52922">
    <property type="entry name" value="TK C-terminal domain-like"/>
    <property type="match status" value="1"/>
</dbReference>
<name>A0A1Z5HS58_9FIRM</name>